<keyword evidence="2 4" id="KW-0863">Zinc-finger</keyword>
<dbReference type="Proteomes" id="UP000054485">
    <property type="component" value="Unassembled WGS sequence"/>
</dbReference>
<dbReference type="Gene3D" id="3.30.160.60">
    <property type="entry name" value="Classic Zinc Finger"/>
    <property type="match status" value="1"/>
</dbReference>
<dbReference type="PROSITE" id="PS00028">
    <property type="entry name" value="ZINC_FINGER_C2H2_1"/>
    <property type="match status" value="1"/>
</dbReference>
<dbReference type="EMBL" id="KN835405">
    <property type="protein sequence ID" value="KIK38212.1"/>
    <property type="molecule type" value="Genomic_DNA"/>
</dbReference>
<reference evidence="7" key="2">
    <citation type="submission" date="2015-01" db="EMBL/GenBank/DDBJ databases">
        <title>Evolutionary Origins and Diversification of the Mycorrhizal Mutualists.</title>
        <authorList>
            <consortium name="DOE Joint Genome Institute"/>
            <consortium name="Mycorrhizal Genomics Consortium"/>
            <person name="Kohler A."/>
            <person name="Kuo A."/>
            <person name="Nagy L.G."/>
            <person name="Floudas D."/>
            <person name="Copeland A."/>
            <person name="Barry K.W."/>
            <person name="Cichocki N."/>
            <person name="Veneault-Fourrey C."/>
            <person name="LaButti K."/>
            <person name="Lindquist E.A."/>
            <person name="Lipzen A."/>
            <person name="Lundell T."/>
            <person name="Morin E."/>
            <person name="Murat C."/>
            <person name="Riley R."/>
            <person name="Ohm R."/>
            <person name="Sun H."/>
            <person name="Tunlid A."/>
            <person name="Henrissat B."/>
            <person name="Grigoriev I.V."/>
            <person name="Hibbett D.S."/>
            <person name="Martin F."/>
        </authorList>
    </citation>
    <scope>NUCLEOTIDE SEQUENCE [LARGE SCALE GENOMIC DNA]</scope>
    <source>
        <strain evidence="7">UH-Slu-Lm8-n1</strain>
    </source>
</reference>
<evidence type="ECO:0000259" key="5">
    <source>
        <dbReference type="PROSITE" id="PS50157"/>
    </source>
</evidence>
<evidence type="ECO:0000256" key="1">
    <source>
        <dbReference type="ARBA" id="ARBA00022723"/>
    </source>
</evidence>
<evidence type="ECO:0000313" key="7">
    <source>
        <dbReference type="Proteomes" id="UP000054485"/>
    </source>
</evidence>
<feature type="domain" description="C2H2-type" evidence="5">
    <location>
        <begin position="31"/>
        <end position="58"/>
    </location>
</feature>
<evidence type="ECO:0000256" key="4">
    <source>
        <dbReference type="PROSITE-ProRule" id="PRU00042"/>
    </source>
</evidence>
<accession>A0A0D0AV00</accession>
<dbReference type="PROSITE" id="PS50157">
    <property type="entry name" value="ZINC_FINGER_C2H2_2"/>
    <property type="match status" value="1"/>
</dbReference>
<dbReference type="GO" id="GO:0008270">
    <property type="term" value="F:zinc ion binding"/>
    <property type="evidence" value="ECO:0007669"/>
    <property type="project" value="UniProtKB-KW"/>
</dbReference>
<reference evidence="6 7" key="1">
    <citation type="submission" date="2014-04" db="EMBL/GenBank/DDBJ databases">
        <authorList>
            <consortium name="DOE Joint Genome Institute"/>
            <person name="Kuo A."/>
            <person name="Ruytinx J."/>
            <person name="Rineau F."/>
            <person name="Colpaert J."/>
            <person name="Kohler A."/>
            <person name="Nagy L.G."/>
            <person name="Floudas D."/>
            <person name="Copeland A."/>
            <person name="Barry K.W."/>
            <person name="Cichocki N."/>
            <person name="Veneault-Fourrey C."/>
            <person name="LaButti K."/>
            <person name="Lindquist E.A."/>
            <person name="Lipzen A."/>
            <person name="Lundell T."/>
            <person name="Morin E."/>
            <person name="Murat C."/>
            <person name="Sun H."/>
            <person name="Tunlid A."/>
            <person name="Henrissat B."/>
            <person name="Grigoriev I.V."/>
            <person name="Hibbett D.S."/>
            <person name="Martin F."/>
            <person name="Nordberg H.P."/>
            <person name="Cantor M.N."/>
            <person name="Hua S.X."/>
        </authorList>
    </citation>
    <scope>NUCLEOTIDE SEQUENCE [LARGE SCALE GENOMIC DNA]</scope>
    <source>
        <strain evidence="6 7">UH-Slu-Lm8-n1</strain>
    </source>
</reference>
<protein>
    <recommendedName>
        <fullName evidence="5">C2H2-type domain-containing protein</fullName>
    </recommendedName>
</protein>
<proteinExistence type="predicted"/>
<dbReference type="SUPFAM" id="SSF57667">
    <property type="entry name" value="beta-beta-alpha zinc fingers"/>
    <property type="match status" value="1"/>
</dbReference>
<dbReference type="InterPro" id="IPR036236">
    <property type="entry name" value="Znf_C2H2_sf"/>
</dbReference>
<dbReference type="InParanoid" id="A0A0D0AV00"/>
<keyword evidence="3" id="KW-0862">Zinc</keyword>
<evidence type="ECO:0000313" key="6">
    <source>
        <dbReference type="EMBL" id="KIK38212.1"/>
    </source>
</evidence>
<sequence>MRVTPRQNSYAHLRIWRYHKMPAARHNTTPVNCPVCYNSISRMAHLRRHMRTHDEHKEAET</sequence>
<organism evidence="6 7">
    <name type="scientific">Suillus luteus UH-Slu-Lm8-n1</name>
    <dbReference type="NCBI Taxonomy" id="930992"/>
    <lineage>
        <taxon>Eukaryota</taxon>
        <taxon>Fungi</taxon>
        <taxon>Dikarya</taxon>
        <taxon>Basidiomycota</taxon>
        <taxon>Agaricomycotina</taxon>
        <taxon>Agaricomycetes</taxon>
        <taxon>Agaricomycetidae</taxon>
        <taxon>Boletales</taxon>
        <taxon>Suillineae</taxon>
        <taxon>Suillaceae</taxon>
        <taxon>Suillus</taxon>
    </lineage>
</organism>
<dbReference type="AlphaFoldDB" id="A0A0D0AV00"/>
<keyword evidence="1" id="KW-0479">Metal-binding</keyword>
<name>A0A0D0AV00_9AGAM</name>
<evidence type="ECO:0000256" key="2">
    <source>
        <dbReference type="ARBA" id="ARBA00022771"/>
    </source>
</evidence>
<keyword evidence="7" id="KW-1185">Reference proteome</keyword>
<dbReference type="FunFam" id="3.30.160.60:FF:000446">
    <property type="entry name" value="Zinc finger protein"/>
    <property type="match status" value="1"/>
</dbReference>
<dbReference type="HOGENOM" id="CLU_2924254_0_0_1"/>
<dbReference type="InterPro" id="IPR013087">
    <property type="entry name" value="Znf_C2H2_type"/>
</dbReference>
<evidence type="ECO:0000256" key="3">
    <source>
        <dbReference type="ARBA" id="ARBA00022833"/>
    </source>
</evidence>
<gene>
    <name evidence="6" type="ORF">CY34DRAFT_404897</name>
</gene>